<comment type="caution">
    <text evidence="1">The sequence shown here is derived from an EMBL/GenBank/DDBJ whole genome shotgun (WGS) entry which is preliminary data.</text>
</comment>
<sequence>MRPCDVLMEDSDDDFSGESSFIVTDTRRRRRRRRRESCLFPRSLLFRWWSSSKKSKGQKIVEVKKSEDVSRRVGLERERKEEVGCSMNGLNGESSSCVSDLKEESEIDEVSASGQFRKEDCFNLAVGFGLFYLIAASKNELNKIIKLRTEMEMLLQNVKEEVENQNMEILCKPSKSNEIIACSAIDAQENLCSNGHVSLQHLLLLKNPADVETTELYDQSMTCEAIRPEKCMKGIDQLEAELEAELERLQLHLDSDDIFEYPRQQRVEVTVEDAALVGSLSASFEVVVDPPEACTQEHLGVPPNELERRLHELLESRQQERIEEIEHALECANQKLCEKEREVCWWKNTAILISQHVPKTSRLLP</sequence>
<evidence type="ECO:0000313" key="2">
    <source>
        <dbReference type="Proteomes" id="UP001060215"/>
    </source>
</evidence>
<name>A0ACC0FKC9_9ERIC</name>
<accession>A0ACC0FKC9</accession>
<keyword evidence="2" id="KW-1185">Reference proteome</keyword>
<gene>
    <name evidence="1" type="ORF">LOK49_LG13G02746</name>
</gene>
<dbReference type="Proteomes" id="UP001060215">
    <property type="component" value="Chromosome 14"/>
</dbReference>
<proteinExistence type="predicted"/>
<evidence type="ECO:0000313" key="1">
    <source>
        <dbReference type="EMBL" id="KAI7989154.1"/>
    </source>
</evidence>
<reference evidence="1 2" key="1">
    <citation type="journal article" date="2022" name="Plant J.">
        <title>Chromosome-level genome of Camellia lanceoleosa provides a valuable resource for understanding genome evolution and self-incompatibility.</title>
        <authorList>
            <person name="Gong W."/>
            <person name="Xiao S."/>
            <person name="Wang L."/>
            <person name="Liao Z."/>
            <person name="Chang Y."/>
            <person name="Mo W."/>
            <person name="Hu G."/>
            <person name="Li W."/>
            <person name="Zhao G."/>
            <person name="Zhu H."/>
            <person name="Hu X."/>
            <person name="Ji K."/>
            <person name="Xiang X."/>
            <person name="Song Q."/>
            <person name="Yuan D."/>
            <person name="Jin S."/>
            <person name="Zhang L."/>
        </authorList>
    </citation>
    <scope>NUCLEOTIDE SEQUENCE [LARGE SCALE GENOMIC DNA]</scope>
    <source>
        <strain evidence="1">SQ_2022a</strain>
    </source>
</reference>
<protein>
    <submittedName>
        <fullName evidence="1">Protein POLAR LOCALIZATION DURING ASYMMETRIC DIVISION AND REDISTRIBUTION</fullName>
    </submittedName>
</protein>
<organism evidence="1 2">
    <name type="scientific">Camellia lanceoleosa</name>
    <dbReference type="NCBI Taxonomy" id="1840588"/>
    <lineage>
        <taxon>Eukaryota</taxon>
        <taxon>Viridiplantae</taxon>
        <taxon>Streptophyta</taxon>
        <taxon>Embryophyta</taxon>
        <taxon>Tracheophyta</taxon>
        <taxon>Spermatophyta</taxon>
        <taxon>Magnoliopsida</taxon>
        <taxon>eudicotyledons</taxon>
        <taxon>Gunneridae</taxon>
        <taxon>Pentapetalae</taxon>
        <taxon>asterids</taxon>
        <taxon>Ericales</taxon>
        <taxon>Theaceae</taxon>
        <taxon>Camellia</taxon>
    </lineage>
</organism>
<dbReference type="EMBL" id="CM045771">
    <property type="protein sequence ID" value="KAI7989154.1"/>
    <property type="molecule type" value="Genomic_DNA"/>
</dbReference>